<name>A0A0E9ULL1_ANGAN</name>
<dbReference type="AlphaFoldDB" id="A0A0E9ULL1"/>
<reference evidence="1" key="1">
    <citation type="submission" date="2014-11" db="EMBL/GenBank/DDBJ databases">
        <authorList>
            <person name="Amaro Gonzalez C."/>
        </authorList>
    </citation>
    <scope>NUCLEOTIDE SEQUENCE</scope>
</reference>
<proteinExistence type="predicted"/>
<organism evidence="1">
    <name type="scientific">Anguilla anguilla</name>
    <name type="common">European freshwater eel</name>
    <name type="synonym">Muraena anguilla</name>
    <dbReference type="NCBI Taxonomy" id="7936"/>
    <lineage>
        <taxon>Eukaryota</taxon>
        <taxon>Metazoa</taxon>
        <taxon>Chordata</taxon>
        <taxon>Craniata</taxon>
        <taxon>Vertebrata</taxon>
        <taxon>Euteleostomi</taxon>
        <taxon>Actinopterygii</taxon>
        <taxon>Neopterygii</taxon>
        <taxon>Teleostei</taxon>
        <taxon>Anguilliformes</taxon>
        <taxon>Anguillidae</taxon>
        <taxon>Anguilla</taxon>
    </lineage>
</organism>
<protein>
    <submittedName>
        <fullName evidence="1">Uncharacterized protein</fullName>
    </submittedName>
</protein>
<evidence type="ECO:0000313" key="1">
    <source>
        <dbReference type="EMBL" id="JAH65828.1"/>
    </source>
</evidence>
<reference evidence="1" key="2">
    <citation type="journal article" date="2015" name="Fish Shellfish Immunol.">
        <title>Early steps in the European eel (Anguilla anguilla)-Vibrio vulnificus interaction in the gills: Role of the RtxA13 toxin.</title>
        <authorList>
            <person name="Callol A."/>
            <person name="Pajuelo D."/>
            <person name="Ebbesson L."/>
            <person name="Teles M."/>
            <person name="MacKenzie S."/>
            <person name="Amaro C."/>
        </authorList>
    </citation>
    <scope>NUCLEOTIDE SEQUENCE</scope>
</reference>
<sequence length="19" mass="2061">MWHPSMAPTAFLNAECPAS</sequence>
<accession>A0A0E9ULL1</accession>
<dbReference type="EMBL" id="GBXM01042749">
    <property type="protein sequence ID" value="JAH65828.1"/>
    <property type="molecule type" value="Transcribed_RNA"/>
</dbReference>